<dbReference type="Proteomes" id="UP000239724">
    <property type="component" value="Unassembled WGS sequence"/>
</dbReference>
<dbReference type="PRINTS" id="PR01900">
    <property type="entry name" value="YIDCPROTEIN"/>
</dbReference>
<evidence type="ECO:0000256" key="7">
    <source>
        <dbReference type="ARBA" id="ARBA00022927"/>
    </source>
</evidence>
<evidence type="ECO:0000256" key="2">
    <source>
        <dbReference type="ARBA" id="ARBA00010527"/>
    </source>
</evidence>
<dbReference type="InterPro" id="IPR038221">
    <property type="entry name" value="YidC_periplasmic_sf"/>
</dbReference>
<feature type="transmembrane region" description="Helical" evidence="13">
    <location>
        <begin position="369"/>
        <end position="392"/>
    </location>
</feature>
<protein>
    <recommendedName>
        <fullName evidence="3 13">Membrane protein insertase YidC</fullName>
    </recommendedName>
    <alternativeName>
        <fullName evidence="12 13">Foldase YidC</fullName>
    </alternativeName>
    <alternativeName>
        <fullName evidence="11 13">Membrane integrase YidC</fullName>
    </alternativeName>
    <alternativeName>
        <fullName evidence="13">Membrane protein YidC</fullName>
    </alternativeName>
</protein>
<dbReference type="EMBL" id="NHRY01000276">
    <property type="protein sequence ID" value="PPQ25888.1"/>
    <property type="molecule type" value="Genomic_DNA"/>
</dbReference>
<dbReference type="NCBIfam" id="NF002353">
    <property type="entry name" value="PRK01318.1-4"/>
    <property type="match status" value="1"/>
</dbReference>
<sequence length="585" mass="65484">MDQKRLFLAIAASLAILLGFQLLVAPHVAKQMPPTSHVANVQHPVTTPREGAPDAGAAPSPATETPSQAAVPRNVPRVKIDAPQVEGSISLLGARLDDLVLKDYHEEISPSSPLVRLLEPRSEDHPYYIQYGWTAPAGEDVKLPGNDTVWAASTETLTPATPVTLSWDNGAGLTFQIELSIDDHYMFSVQQTVKNATGQAVKLFPWSRIRRDYEPKVAGYYVLFKGLLGVVDGTLQETTYSKAKSEGEKKNGIAYEADATGGWAGITDKYWLTSLIPDQSVPSKVKFYYQDDNGNHYQADYITQDPQTVPAGGSAELTTHTFAGAKVVSLLDQYESQYHIPSFDKAVDFGWFYFLTKPIFFALDFLNRLFGNFGVAILVFTVLVKGLFFPLANYSYRSMSKMKLLSPKMTAIRERFKDDPQKMQQEMMGLYKAEKVNPASGCLPMLVQIPVFFSLYKVIFVTIEMRQAPFFGWIHDLSQVDPTNVFNLFGLIPFNPAHYLPLLHLGAWPLIMGITMFLQQKMNPPPPDPTQARLFQFMPIVFTFMMASFPAGLIIYWSWNNTLSIAQQWLIQRQTRLTKPSLART</sequence>
<evidence type="ECO:0000256" key="4">
    <source>
        <dbReference type="ARBA" id="ARBA00022448"/>
    </source>
</evidence>
<dbReference type="NCBIfam" id="TIGR03593">
    <property type="entry name" value="yidC_nterm"/>
    <property type="match status" value="1"/>
</dbReference>
<dbReference type="PRINTS" id="PR00701">
    <property type="entry name" value="60KDINNERMP"/>
</dbReference>
<dbReference type="GO" id="GO:0032977">
    <property type="term" value="F:membrane insertase activity"/>
    <property type="evidence" value="ECO:0007669"/>
    <property type="project" value="InterPro"/>
</dbReference>
<evidence type="ECO:0000313" key="18">
    <source>
        <dbReference type="Proteomes" id="UP000239724"/>
    </source>
</evidence>
<evidence type="ECO:0000256" key="9">
    <source>
        <dbReference type="ARBA" id="ARBA00023136"/>
    </source>
</evidence>
<dbReference type="Gene3D" id="2.70.98.90">
    <property type="match status" value="1"/>
</dbReference>
<keyword evidence="10 13" id="KW-0143">Chaperone</keyword>
<dbReference type="GO" id="GO:0005886">
    <property type="term" value="C:plasma membrane"/>
    <property type="evidence" value="ECO:0007669"/>
    <property type="project" value="UniProtKB-SubCell"/>
</dbReference>
<dbReference type="GO" id="GO:0015031">
    <property type="term" value="P:protein transport"/>
    <property type="evidence" value="ECO:0007669"/>
    <property type="project" value="UniProtKB-KW"/>
</dbReference>
<name>A0A2S6MU53_RHOGL</name>
<comment type="similarity">
    <text evidence="2 13">Belongs to the OXA1/ALB3/YidC family. Type 1 subfamily.</text>
</comment>
<reference evidence="17 18" key="1">
    <citation type="journal article" date="2018" name="Arch. Microbiol.">
        <title>New insights into the metabolic potential of the phototrophic purple bacterium Rhodopila globiformis DSM 161(T) from its draft genome sequence and evidence for a vanadium-dependent nitrogenase.</title>
        <authorList>
            <person name="Imhoff J.F."/>
            <person name="Rahn T."/>
            <person name="Kunzel S."/>
            <person name="Neulinger S.C."/>
        </authorList>
    </citation>
    <scope>NUCLEOTIDE SEQUENCE [LARGE SCALE GENOMIC DNA]</scope>
    <source>
        <strain evidence="17 18">DSM 161</strain>
    </source>
</reference>
<comment type="caution">
    <text evidence="17">The sequence shown here is derived from an EMBL/GenBank/DDBJ whole genome shotgun (WGS) entry which is preliminary data.</text>
</comment>
<evidence type="ECO:0000256" key="12">
    <source>
        <dbReference type="ARBA" id="ARBA00033342"/>
    </source>
</evidence>
<dbReference type="PANTHER" id="PTHR12428">
    <property type="entry name" value="OXA1"/>
    <property type="match status" value="1"/>
</dbReference>
<accession>A0A2S6MU53</accession>
<feature type="domain" description="Membrane insertase YidC/Oxa/ALB C-terminal" evidence="15">
    <location>
        <begin position="373"/>
        <end position="573"/>
    </location>
</feature>
<proteinExistence type="inferred from homology"/>
<dbReference type="OrthoDB" id="9780552at2"/>
<dbReference type="Pfam" id="PF02096">
    <property type="entry name" value="60KD_IMP"/>
    <property type="match status" value="1"/>
</dbReference>
<feature type="domain" description="Membrane insertase YidC N-terminal" evidence="16">
    <location>
        <begin position="77"/>
        <end position="361"/>
    </location>
</feature>
<comment type="subunit">
    <text evidence="13">Interacts with the Sec translocase complex via SecD. Specifically interacts with transmembrane segments of nascent integral membrane proteins during membrane integration.</text>
</comment>
<keyword evidence="5 13" id="KW-1003">Cell membrane</keyword>
<feature type="transmembrane region" description="Helical" evidence="13">
    <location>
        <begin position="499"/>
        <end position="518"/>
    </location>
</feature>
<keyword evidence="6 13" id="KW-0812">Transmembrane</keyword>
<dbReference type="InterPro" id="IPR001708">
    <property type="entry name" value="YidC/ALB3/OXA1/COX18"/>
</dbReference>
<dbReference type="InterPro" id="IPR019998">
    <property type="entry name" value="Membr_insert_YidC"/>
</dbReference>
<evidence type="ECO:0000256" key="3">
    <source>
        <dbReference type="ARBA" id="ARBA00015325"/>
    </source>
</evidence>
<dbReference type="GO" id="GO:0051205">
    <property type="term" value="P:protein insertion into membrane"/>
    <property type="evidence" value="ECO:0007669"/>
    <property type="project" value="TreeGrafter"/>
</dbReference>
<dbReference type="PANTHER" id="PTHR12428:SF65">
    <property type="entry name" value="CYTOCHROME C OXIDASE ASSEMBLY PROTEIN COX18, MITOCHONDRIAL"/>
    <property type="match status" value="1"/>
</dbReference>
<dbReference type="Pfam" id="PF14849">
    <property type="entry name" value="YidC_periplas"/>
    <property type="match status" value="1"/>
</dbReference>
<keyword evidence="9 13" id="KW-0472">Membrane</keyword>
<dbReference type="InterPro" id="IPR028055">
    <property type="entry name" value="YidC/Oxa/ALB_C"/>
</dbReference>
<evidence type="ECO:0000313" key="17">
    <source>
        <dbReference type="EMBL" id="PPQ25888.1"/>
    </source>
</evidence>
<dbReference type="RefSeq" id="WP_104523215.1">
    <property type="nucleotide sequence ID" value="NZ_NHRY01000276.1"/>
</dbReference>
<dbReference type="NCBIfam" id="TIGR03592">
    <property type="entry name" value="yidC_oxa1_cterm"/>
    <property type="match status" value="1"/>
</dbReference>
<feature type="transmembrane region" description="Helical" evidence="13">
    <location>
        <begin position="539"/>
        <end position="559"/>
    </location>
</feature>
<keyword evidence="4 13" id="KW-0813">Transport</keyword>
<comment type="subcellular location">
    <subcellularLocation>
        <location evidence="1">Cell inner membrane</location>
        <topology evidence="1">Multi-pass membrane protein</topology>
    </subcellularLocation>
    <subcellularLocation>
        <location evidence="13">Cell membrane</location>
        <topology evidence="13">Multi-pass membrane protein</topology>
    </subcellularLocation>
</comment>
<dbReference type="InterPro" id="IPR028053">
    <property type="entry name" value="Membr_insert_YidC_N"/>
</dbReference>
<feature type="region of interest" description="Disordered" evidence="14">
    <location>
        <begin position="40"/>
        <end position="70"/>
    </location>
</feature>
<feature type="compositionally biased region" description="Low complexity" evidence="14">
    <location>
        <begin position="53"/>
        <end position="62"/>
    </location>
</feature>
<evidence type="ECO:0000256" key="10">
    <source>
        <dbReference type="ARBA" id="ARBA00023186"/>
    </source>
</evidence>
<dbReference type="CDD" id="cd20070">
    <property type="entry name" value="5TM_YidC_Alb3"/>
    <property type="match status" value="1"/>
</dbReference>
<evidence type="ECO:0000259" key="15">
    <source>
        <dbReference type="Pfam" id="PF02096"/>
    </source>
</evidence>
<keyword evidence="8 13" id="KW-1133">Transmembrane helix</keyword>
<evidence type="ECO:0000256" key="1">
    <source>
        <dbReference type="ARBA" id="ARBA00004429"/>
    </source>
</evidence>
<dbReference type="InterPro" id="IPR047196">
    <property type="entry name" value="YidC_ALB_C"/>
</dbReference>
<evidence type="ECO:0000256" key="5">
    <source>
        <dbReference type="ARBA" id="ARBA00022475"/>
    </source>
</evidence>
<comment type="function">
    <text evidence="13">Required for the insertion and/or proper folding and/or complex formation of integral membrane proteins into the membrane. Involved in integration of membrane proteins that insert both dependently and independently of the Sec translocase complex, as well as at least some lipoproteins. Aids folding of multispanning membrane proteins.</text>
</comment>
<keyword evidence="7 13" id="KW-0653">Protein transport</keyword>
<evidence type="ECO:0000256" key="8">
    <source>
        <dbReference type="ARBA" id="ARBA00022989"/>
    </source>
</evidence>
<dbReference type="CDD" id="cd19961">
    <property type="entry name" value="EcYidC-like_peri"/>
    <property type="match status" value="1"/>
</dbReference>
<evidence type="ECO:0000256" key="6">
    <source>
        <dbReference type="ARBA" id="ARBA00022692"/>
    </source>
</evidence>
<evidence type="ECO:0000259" key="16">
    <source>
        <dbReference type="Pfam" id="PF14849"/>
    </source>
</evidence>
<comment type="caution">
    <text evidence="13">Lacks conserved residue(s) required for the propagation of feature annotation.</text>
</comment>
<gene>
    <name evidence="13" type="primary">yidC</name>
    <name evidence="17" type="ORF">CCS01_31445</name>
</gene>
<evidence type="ECO:0000256" key="13">
    <source>
        <dbReference type="HAMAP-Rule" id="MF_01810"/>
    </source>
</evidence>
<dbReference type="AlphaFoldDB" id="A0A2S6MU53"/>
<evidence type="ECO:0000256" key="14">
    <source>
        <dbReference type="SAM" id="MobiDB-lite"/>
    </source>
</evidence>
<evidence type="ECO:0000256" key="11">
    <source>
        <dbReference type="ARBA" id="ARBA00033245"/>
    </source>
</evidence>
<organism evidence="17 18">
    <name type="scientific">Rhodopila globiformis</name>
    <name type="common">Rhodopseudomonas globiformis</name>
    <dbReference type="NCBI Taxonomy" id="1071"/>
    <lineage>
        <taxon>Bacteria</taxon>
        <taxon>Pseudomonadati</taxon>
        <taxon>Pseudomonadota</taxon>
        <taxon>Alphaproteobacteria</taxon>
        <taxon>Acetobacterales</taxon>
        <taxon>Acetobacteraceae</taxon>
        <taxon>Rhodopila</taxon>
    </lineage>
</organism>
<keyword evidence="18" id="KW-1185">Reference proteome</keyword>
<dbReference type="HAMAP" id="MF_01810">
    <property type="entry name" value="YidC_type1"/>
    <property type="match status" value="1"/>
</dbReference>